<evidence type="ECO:0000256" key="1">
    <source>
        <dbReference type="SAM" id="MobiDB-lite"/>
    </source>
</evidence>
<dbReference type="EMBL" id="RQVQ01000013">
    <property type="protein sequence ID" value="RRJ90960.1"/>
    <property type="molecule type" value="Genomic_DNA"/>
</dbReference>
<proteinExistence type="predicted"/>
<keyword evidence="2" id="KW-0472">Membrane</keyword>
<comment type="caution">
    <text evidence="3">The sequence shown here is derived from an EMBL/GenBank/DDBJ whole genome shotgun (WGS) entry which is preliminary data.</text>
</comment>
<evidence type="ECO:0000256" key="2">
    <source>
        <dbReference type="SAM" id="Phobius"/>
    </source>
</evidence>
<keyword evidence="2" id="KW-0812">Transmembrane</keyword>
<dbReference type="AlphaFoldDB" id="A0A3P3W7M6"/>
<protein>
    <submittedName>
        <fullName evidence="3">Uncharacterized protein</fullName>
    </submittedName>
</protein>
<organism evidence="3 4">
    <name type="scientific">Paenimyroides tangerinum</name>
    <dbReference type="NCBI Taxonomy" id="2488728"/>
    <lineage>
        <taxon>Bacteria</taxon>
        <taxon>Pseudomonadati</taxon>
        <taxon>Bacteroidota</taxon>
        <taxon>Flavobacteriia</taxon>
        <taxon>Flavobacteriales</taxon>
        <taxon>Flavobacteriaceae</taxon>
        <taxon>Paenimyroides</taxon>
    </lineage>
</organism>
<sequence>MKYIIGIIATCLMIWSLLDKENQDYKIYVQVVAVALFFFVMMRLMDKLPSKKEESNKDDNFKENNKNDNERVE</sequence>
<keyword evidence="2" id="KW-1133">Transmembrane helix</keyword>
<accession>A0A3P3W7M6</accession>
<reference evidence="3 4" key="1">
    <citation type="submission" date="2018-11" db="EMBL/GenBank/DDBJ databases">
        <title>Flavobacterium sp. nov., YIM 102701-2 draft genome.</title>
        <authorList>
            <person name="Li G."/>
            <person name="Jiang Y."/>
        </authorList>
    </citation>
    <scope>NUCLEOTIDE SEQUENCE [LARGE SCALE GENOMIC DNA]</scope>
    <source>
        <strain evidence="3 4">YIM 102701-2</strain>
    </source>
</reference>
<keyword evidence="4" id="KW-1185">Reference proteome</keyword>
<evidence type="ECO:0000313" key="4">
    <source>
        <dbReference type="Proteomes" id="UP000275719"/>
    </source>
</evidence>
<dbReference type="Proteomes" id="UP000275719">
    <property type="component" value="Unassembled WGS sequence"/>
</dbReference>
<feature type="transmembrane region" description="Helical" evidence="2">
    <location>
        <begin position="27"/>
        <end position="45"/>
    </location>
</feature>
<dbReference type="RefSeq" id="WP_125018697.1">
    <property type="nucleotide sequence ID" value="NZ_RQVQ01000013.1"/>
</dbReference>
<feature type="region of interest" description="Disordered" evidence="1">
    <location>
        <begin position="50"/>
        <end position="73"/>
    </location>
</feature>
<gene>
    <name evidence="3" type="ORF">EG240_07085</name>
</gene>
<evidence type="ECO:0000313" key="3">
    <source>
        <dbReference type="EMBL" id="RRJ90960.1"/>
    </source>
</evidence>
<name>A0A3P3W7M6_9FLAO</name>